<comment type="caution">
    <text evidence="1">The sequence shown here is derived from an EMBL/GenBank/DDBJ whole genome shotgun (WGS) entry which is preliminary data.</text>
</comment>
<gene>
    <name evidence="1" type="ORF">HNR50_000952</name>
</gene>
<organism evidence="1 2">
    <name type="scientific">Spirochaeta isovalerica</name>
    <dbReference type="NCBI Taxonomy" id="150"/>
    <lineage>
        <taxon>Bacteria</taxon>
        <taxon>Pseudomonadati</taxon>
        <taxon>Spirochaetota</taxon>
        <taxon>Spirochaetia</taxon>
        <taxon>Spirochaetales</taxon>
        <taxon>Spirochaetaceae</taxon>
        <taxon>Spirochaeta</taxon>
    </lineage>
</organism>
<reference evidence="1 2" key="1">
    <citation type="submission" date="2020-08" db="EMBL/GenBank/DDBJ databases">
        <title>Genomic Encyclopedia of Type Strains, Phase IV (KMG-IV): sequencing the most valuable type-strain genomes for metagenomic binning, comparative biology and taxonomic classification.</title>
        <authorList>
            <person name="Goeker M."/>
        </authorList>
    </citation>
    <scope>NUCLEOTIDE SEQUENCE [LARGE SCALE GENOMIC DNA]</scope>
    <source>
        <strain evidence="1 2">DSM 2461</strain>
    </source>
</reference>
<evidence type="ECO:0000313" key="2">
    <source>
        <dbReference type="Proteomes" id="UP000587760"/>
    </source>
</evidence>
<sequence>MKKNVEIVENAEVIQLFSDIYDGTRRFSGFEK</sequence>
<accession>A0A841R8N4</accession>
<name>A0A841R8N4_9SPIO</name>
<dbReference type="EMBL" id="JACHGJ010000001">
    <property type="protein sequence ID" value="MBB6479319.1"/>
    <property type="molecule type" value="Genomic_DNA"/>
</dbReference>
<keyword evidence="2" id="KW-1185">Reference proteome</keyword>
<evidence type="ECO:0000313" key="1">
    <source>
        <dbReference type="EMBL" id="MBB6479319.1"/>
    </source>
</evidence>
<proteinExistence type="predicted"/>
<dbReference type="AlphaFoldDB" id="A0A841R8N4"/>
<protein>
    <submittedName>
        <fullName evidence="1">Uncharacterized protein</fullName>
    </submittedName>
</protein>
<dbReference type="Proteomes" id="UP000587760">
    <property type="component" value="Unassembled WGS sequence"/>
</dbReference>